<keyword evidence="3" id="KW-1185">Reference proteome</keyword>
<comment type="caution">
    <text evidence="2">The sequence shown here is derived from an EMBL/GenBank/DDBJ whole genome shotgun (WGS) entry which is preliminary data.</text>
</comment>
<evidence type="ECO:0000313" key="3">
    <source>
        <dbReference type="Proteomes" id="UP000265515"/>
    </source>
</evidence>
<dbReference type="Proteomes" id="UP000265515">
    <property type="component" value="Unassembled WGS sequence"/>
</dbReference>
<dbReference type="Gramene" id="GBG64472">
    <property type="protein sequence ID" value="GBG64472"/>
    <property type="gene ID" value="CBR_g45168"/>
</dbReference>
<feature type="coiled-coil region" evidence="1">
    <location>
        <begin position="67"/>
        <end position="111"/>
    </location>
</feature>
<protein>
    <submittedName>
        <fullName evidence="2">Uncharacterized protein</fullName>
    </submittedName>
</protein>
<sequence>MHRLMMEDMNKKWEKVCEKMDKRKGEPTSKGEIEGLKKEIDRLKLIANSAVTSTSTTEATFEGEELIRQLLREQEALKRRLEESIATQKRLETLENKMALMRTMRDEALHEVETQEKKALRPGSKRGCAACADVTPTTAVRKRTRSTPEPTSMVHTHNLEVEALKNLCIADFNARREKEQENEKLRATMEEEANARREKELENERLRAAIADLEAVQRVPCTNLRQWMDKMASTGQGK</sequence>
<proteinExistence type="predicted"/>
<organism evidence="2 3">
    <name type="scientific">Chara braunii</name>
    <name type="common">Braun's stonewort</name>
    <dbReference type="NCBI Taxonomy" id="69332"/>
    <lineage>
        <taxon>Eukaryota</taxon>
        <taxon>Viridiplantae</taxon>
        <taxon>Streptophyta</taxon>
        <taxon>Charophyceae</taxon>
        <taxon>Charales</taxon>
        <taxon>Characeae</taxon>
        <taxon>Chara</taxon>
    </lineage>
</organism>
<name>A0A388K334_CHABU</name>
<reference evidence="2 3" key="1">
    <citation type="journal article" date="2018" name="Cell">
        <title>The Chara Genome: Secondary Complexity and Implications for Plant Terrestrialization.</title>
        <authorList>
            <person name="Nishiyama T."/>
            <person name="Sakayama H."/>
            <person name="Vries J.D."/>
            <person name="Buschmann H."/>
            <person name="Saint-Marcoux D."/>
            <person name="Ullrich K.K."/>
            <person name="Haas F.B."/>
            <person name="Vanderstraeten L."/>
            <person name="Becker D."/>
            <person name="Lang D."/>
            <person name="Vosolsobe S."/>
            <person name="Rombauts S."/>
            <person name="Wilhelmsson P.K.I."/>
            <person name="Janitza P."/>
            <person name="Kern R."/>
            <person name="Heyl A."/>
            <person name="Rumpler F."/>
            <person name="Villalobos L.I.A.C."/>
            <person name="Clay J.M."/>
            <person name="Skokan R."/>
            <person name="Toyoda A."/>
            <person name="Suzuki Y."/>
            <person name="Kagoshima H."/>
            <person name="Schijlen E."/>
            <person name="Tajeshwar N."/>
            <person name="Catarino B."/>
            <person name="Hetherington A.J."/>
            <person name="Saltykova A."/>
            <person name="Bonnot C."/>
            <person name="Breuninger H."/>
            <person name="Symeonidi A."/>
            <person name="Radhakrishnan G.V."/>
            <person name="Van Nieuwerburgh F."/>
            <person name="Deforce D."/>
            <person name="Chang C."/>
            <person name="Karol K.G."/>
            <person name="Hedrich R."/>
            <person name="Ulvskov P."/>
            <person name="Glockner G."/>
            <person name="Delwiche C.F."/>
            <person name="Petrasek J."/>
            <person name="Van de Peer Y."/>
            <person name="Friml J."/>
            <person name="Beilby M."/>
            <person name="Dolan L."/>
            <person name="Kohara Y."/>
            <person name="Sugano S."/>
            <person name="Fujiyama A."/>
            <person name="Delaux P.-M."/>
            <person name="Quint M."/>
            <person name="TheiBen G."/>
            <person name="Hagemann M."/>
            <person name="Harholt J."/>
            <person name="Dunand C."/>
            <person name="Zachgo S."/>
            <person name="Langdale J."/>
            <person name="Maumus F."/>
            <person name="Straeten D.V.D."/>
            <person name="Gould S.B."/>
            <person name="Rensing S.A."/>
        </authorList>
    </citation>
    <scope>NUCLEOTIDE SEQUENCE [LARGE SCALE GENOMIC DNA]</scope>
    <source>
        <strain evidence="2 3">S276</strain>
    </source>
</reference>
<evidence type="ECO:0000313" key="2">
    <source>
        <dbReference type="EMBL" id="GBG64472.1"/>
    </source>
</evidence>
<feature type="coiled-coil region" evidence="1">
    <location>
        <begin position="175"/>
        <end position="216"/>
    </location>
</feature>
<dbReference type="EMBL" id="BFEA01000051">
    <property type="protein sequence ID" value="GBG64472.1"/>
    <property type="molecule type" value="Genomic_DNA"/>
</dbReference>
<evidence type="ECO:0000256" key="1">
    <source>
        <dbReference type="SAM" id="Coils"/>
    </source>
</evidence>
<keyword evidence="1" id="KW-0175">Coiled coil</keyword>
<accession>A0A388K334</accession>
<dbReference type="AlphaFoldDB" id="A0A388K334"/>
<gene>
    <name evidence="2" type="ORF">CBR_g45168</name>
</gene>